<evidence type="ECO:0000256" key="8">
    <source>
        <dbReference type="SAM" id="Phobius"/>
    </source>
</evidence>
<evidence type="ECO:0000256" key="7">
    <source>
        <dbReference type="RuleBase" id="RU003879"/>
    </source>
</evidence>
<dbReference type="GO" id="GO:0015031">
    <property type="term" value="P:protein transport"/>
    <property type="evidence" value="ECO:0007669"/>
    <property type="project" value="UniProtKB-KW"/>
</dbReference>
<reference evidence="9 10" key="1">
    <citation type="submission" date="2017-03" db="EMBL/GenBank/DDBJ databases">
        <title>Genome Sequence of Roseovarius mucosus strain SMR3 Isolated from a culture of the Diatom Skeletonema marinoi.</title>
        <authorList>
            <person name="Topel M."/>
            <person name="Pinder M."/>
            <person name="Johansson O.N."/>
            <person name="Kourtchenko O."/>
            <person name="Godhe A."/>
            <person name="Clarke A.K."/>
        </authorList>
    </citation>
    <scope>NUCLEOTIDE SEQUENCE [LARGE SCALE GENOMIC DNA]</scope>
    <source>
        <strain evidence="9 10">SMR3</strain>
    </source>
</reference>
<dbReference type="KEGG" id="rmm:ROSMUCSMR3_03641"/>
<evidence type="ECO:0000256" key="6">
    <source>
        <dbReference type="ARBA" id="ARBA00023136"/>
    </source>
</evidence>
<dbReference type="GO" id="GO:0005886">
    <property type="term" value="C:plasma membrane"/>
    <property type="evidence" value="ECO:0007669"/>
    <property type="project" value="UniProtKB-SubCell"/>
</dbReference>
<dbReference type="Pfam" id="PF02472">
    <property type="entry name" value="ExbD"/>
    <property type="match status" value="1"/>
</dbReference>
<keyword evidence="10" id="KW-1185">Reference proteome</keyword>
<comment type="similarity">
    <text evidence="2 7">Belongs to the ExbD/TolR family.</text>
</comment>
<dbReference type="InterPro" id="IPR003400">
    <property type="entry name" value="ExbD"/>
</dbReference>
<dbReference type="AlphaFoldDB" id="A0A1V0RTL4"/>
<keyword evidence="5 8" id="KW-1133">Transmembrane helix</keyword>
<protein>
    <submittedName>
        <fullName evidence="9">Biopolymer transport protein ExbD/TolR</fullName>
    </submittedName>
</protein>
<sequence>MGRRRNKRYQRAGRCPHVRKSGFQRRKLSLTSLIDVIFLLLLFFMLSSTFSQFSEVDLATAGQGQAPSEAQPIFLQLRTTDLSVNARAVPLAALAEALRPLMSDETQVLVSASADVTAQRLTDLLVTLRAIPGLSVQVLVPS</sequence>
<dbReference type="PANTHER" id="PTHR30558">
    <property type="entry name" value="EXBD MEMBRANE COMPONENT OF PMF-DRIVEN MACROMOLECULE IMPORT SYSTEM"/>
    <property type="match status" value="1"/>
</dbReference>
<dbReference type="Proteomes" id="UP000192273">
    <property type="component" value="Chromosome"/>
</dbReference>
<name>A0A1V0RTL4_9RHOB</name>
<organism evidence="9 10">
    <name type="scientific">Roseovarius mucosus</name>
    <dbReference type="NCBI Taxonomy" id="215743"/>
    <lineage>
        <taxon>Bacteria</taxon>
        <taxon>Pseudomonadati</taxon>
        <taxon>Pseudomonadota</taxon>
        <taxon>Alphaproteobacteria</taxon>
        <taxon>Rhodobacterales</taxon>
        <taxon>Roseobacteraceae</taxon>
        <taxon>Roseovarius</taxon>
    </lineage>
</organism>
<dbReference type="GO" id="GO:0022857">
    <property type="term" value="F:transmembrane transporter activity"/>
    <property type="evidence" value="ECO:0007669"/>
    <property type="project" value="InterPro"/>
</dbReference>
<keyword evidence="7" id="KW-0653">Protein transport</keyword>
<gene>
    <name evidence="9" type="ORF">ROSMUCSMR3_03641</name>
</gene>
<proteinExistence type="inferred from homology"/>
<keyword evidence="6 8" id="KW-0472">Membrane</keyword>
<evidence type="ECO:0000256" key="5">
    <source>
        <dbReference type="ARBA" id="ARBA00022989"/>
    </source>
</evidence>
<keyword evidence="4 7" id="KW-0812">Transmembrane</keyword>
<evidence type="ECO:0000313" key="10">
    <source>
        <dbReference type="Proteomes" id="UP000192273"/>
    </source>
</evidence>
<evidence type="ECO:0000256" key="1">
    <source>
        <dbReference type="ARBA" id="ARBA00004162"/>
    </source>
</evidence>
<evidence type="ECO:0000256" key="2">
    <source>
        <dbReference type="ARBA" id="ARBA00005811"/>
    </source>
</evidence>
<evidence type="ECO:0000313" key="9">
    <source>
        <dbReference type="EMBL" id="ARE85094.1"/>
    </source>
</evidence>
<evidence type="ECO:0000256" key="3">
    <source>
        <dbReference type="ARBA" id="ARBA00022475"/>
    </source>
</evidence>
<keyword evidence="3" id="KW-1003">Cell membrane</keyword>
<comment type="subcellular location">
    <subcellularLocation>
        <location evidence="1">Cell membrane</location>
        <topology evidence="1">Single-pass membrane protein</topology>
    </subcellularLocation>
    <subcellularLocation>
        <location evidence="7">Cell membrane</location>
        <topology evidence="7">Single-pass type II membrane protein</topology>
    </subcellularLocation>
</comment>
<dbReference type="EMBL" id="CP020474">
    <property type="protein sequence ID" value="ARE85094.1"/>
    <property type="molecule type" value="Genomic_DNA"/>
</dbReference>
<accession>A0A1V0RTL4</accession>
<evidence type="ECO:0000256" key="4">
    <source>
        <dbReference type="ARBA" id="ARBA00022692"/>
    </source>
</evidence>
<keyword evidence="7" id="KW-0813">Transport</keyword>
<feature type="transmembrane region" description="Helical" evidence="8">
    <location>
        <begin position="28"/>
        <end position="46"/>
    </location>
</feature>